<dbReference type="PANTHER" id="PTHR13832">
    <property type="entry name" value="PROTEIN PHOSPHATASE 2C"/>
    <property type="match status" value="1"/>
</dbReference>
<feature type="transmembrane region" description="Helical" evidence="2">
    <location>
        <begin position="9"/>
        <end position="26"/>
    </location>
</feature>
<dbReference type="Proteomes" id="UP000736335">
    <property type="component" value="Unassembled WGS sequence"/>
</dbReference>
<keyword evidence="2" id="KW-1133">Transmembrane helix</keyword>
<dbReference type="EMBL" id="WIUZ02000017">
    <property type="protein sequence ID" value="KAF9780261.1"/>
    <property type="molecule type" value="Genomic_DNA"/>
</dbReference>
<proteinExistence type="predicted"/>
<gene>
    <name evidence="4" type="ORF">BJ322DRAFT_325307</name>
</gene>
<dbReference type="InterPro" id="IPR001932">
    <property type="entry name" value="PPM-type_phosphatase-like_dom"/>
</dbReference>
<evidence type="ECO:0000256" key="1">
    <source>
        <dbReference type="SAM" id="MobiDB-lite"/>
    </source>
</evidence>
<reference evidence="4" key="2">
    <citation type="submission" date="2020-11" db="EMBL/GenBank/DDBJ databases">
        <authorList>
            <consortium name="DOE Joint Genome Institute"/>
            <person name="Kuo A."/>
            <person name="Miyauchi S."/>
            <person name="Kiss E."/>
            <person name="Drula E."/>
            <person name="Kohler A."/>
            <person name="Sanchez-Garcia M."/>
            <person name="Andreopoulos B."/>
            <person name="Barry K.W."/>
            <person name="Bonito G."/>
            <person name="Buee M."/>
            <person name="Carver A."/>
            <person name="Chen C."/>
            <person name="Cichocki N."/>
            <person name="Clum A."/>
            <person name="Culley D."/>
            <person name="Crous P.W."/>
            <person name="Fauchery L."/>
            <person name="Girlanda M."/>
            <person name="Hayes R."/>
            <person name="Keri Z."/>
            <person name="Labutti K."/>
            <person name="Lipzen A."/>
            <person name="Lombard V."/>
            <person name="Magnuson J."/>
            <person name="Maillard F."/>
            <person name="Morin E."/>
            <person name="Murat C."/>
            <person name="Nolan M."/>
            <person name="Ohm R."/>
            <person name="Pangilinan J."/>
            <person name="Pereira M."/>
            <person name="Perotto S."/>
            <person name="Peter M."/>
            <person name="Riley R."/>
            <person name="Sitrit Y."/>
            <person name="Stielow B."/>
            <person name="Szollosi G."/>
            <person name="Zifcakova L."/>
            <person name="Stursova M."/>
            <person name="Spatafora J.W."/>
            <person name="Tedersoo L."/>
            <person name="Vaario L.-M."/>
            <person name="Yamada A."/>
            <person name="Yan M."/>
            <person name="Wang P."/>
            <person name="Xu J."/>
            <person name="Bruns T."/>
            <person name="Baldrian P."/>
            <person name="Vilgalys R."/>
            <person name="Henrissat B."/>
            <person name="Grigoriev I.V."/>
            <person name="Hibbett D."/>
            <person name="Nagy L.G."/>
            <person name="Martin F.M."/>
        </authorList>
    </citation>
    <scope>NUCLEOTIDE SEQUENCE</scope>
    <source>
        <strain evidence="4">UH-Tt-Lm1</strain>
    </source>
</reference>
<feature type="region of interest" description="Disordered" evidence="1">
    <location>
        <begin position="294"/>
        <end position="318"/>
    </location>
</feature>
<dbReference type="PROSITE" id="PS51746">
    <property type="entry name" value="PPM_2"/>
    <property type="match status" value="1"/>
</dbReference>
<dbReference type="Gene3D" id="3.60.40.10">
    <property type="entry name" value="PPM-type phosphatase domain"/>
    <property type="match status" value="1"/>
</dbReference>
<dbReference type="GO" id="GO:0004741">
    <property type="term" value="F:[pyruvate dehydrogenase (acetyl-transferring)]-phosphatase activity"/>
    <property type="evidence" value="ECO:0007669"/>
    <property type="project" value="TreeGrafter"/>
</dbReference>
<protein>
    <submittedName>
        <fullName evidence="4">Protein serine/threonine phosphatase 2C</fullName>
    </submittedName>
</protein>
<dbReference type="AlphaFoldDB" id="A0A9P6H635"/>
<keyword evidence="2" id="KW-0812">Transmembrane</keyword>
<dbReference type="Pfam" id="PF00481">
    <property type="entry name" value="PP2C"/>
    <property type="match status" value="1"/>
</dbReference>
<feature type="domain" description="PPM-type phosphatase" evidence="3">
    <location>
        <begin position="97"/>
        <end position="515"/>
    </location>
</feature>
<evidence type="ECO:0000313" key="4">
    <source>
        <dbReference type="EMBL" id="KAF9780261.1"/>
    </source>
</evidence>
<feature type="compositionally biased region" description="Basic and acidic residues" evidence="1">
    <location>
        <begin position="296"/>
        <end position="318"/>
    </location>
</feature>
<accession>A0A9P6H635</accession>
<comment type="caution">
    <text evidence="4">The sequence shown here is derived from an EMBL/GenBank/DDBJ whole genome shotgun (WGS) entry which is preliminary data.</text>
</comment>
<organism evidence="4 5">
    <name type="scientific">Thelephora terrestris</name>
    <dbReference type="NCBI Taxonomy" id="56493"/>
    <lineage>
        <taxon>Eukaryota</taxon>
        <taxon>Fungi</taxon>
        <taxon>Dikarya</taxon>
        <taxon>Basidiomycota</taxon>
        <taxon>Agaricomycotina</taxon>
        <taxon>Agaricomycetes</taxon>
        <taxon>Thelephorales</taxon>
        <taxon>Thelephoraceae</taxon>
        <taxon>Thelephora</taxon>
    </lineage>
</organism>
<dbReference type="GO" id="GO:0005739">
    <property type="term" value="C:mitochondrion"/>
    <property type="evidence" value="ECO:0007669"/>
    <property type="project" value="TreeGrafter"/>
</dbReference>
<evidence type="ECO:0000259" key="3">
    <source>
        <dbReference type="PROSITE" id="PS51746"/>
    </source>
</evidence>
<evidence type="ECO:0000256" key="2">
    <source>
        <dbReference type="SAM" id="Phobius"/>
    </source>
</evidence>
<reference evidence="4" key="1">
    <citation type="journal article" date="2020" name="Nat. Commun.">
        <title>Large-scale genome sequencing of mycorrhizal fungi provides insights into the early evolution of symbiotic traits.</title>
        <authorList>
            <person name="Miyauchi S."/>
            <person name="Kiss E."/>
            <person name="Kuo A."/>
            <person name="Drula E."/>
            <person name="Kohler A."/>
            <person name="Sanchez-Garcia M."/>
            <person name="Morin E."/>
            <person name="Andreopoulos B."/>
            <person name="Barry K.W."/>
            <person name="Bonito G."/>
            <person name="Buee M."/>
            <person name="Carver A."/>
            <person name="Chen C."/>
            <person name="Cichocki N."/>
            <person name="Clum A."/>
            <person name="Culley D."/>
            <person name="Crous P.W."/>
            <person name="Fauchery L."/>
            <person name="Girlanda M."/>
            <person name="Hayes R.D."/>
            <person name="Keri Z."/>
            <person name="LaButti K."/>
            <person name="Lipzen A."/>
            <person name="Lombard V."/>
            <person name="Magnuson J."/>
            <person name="Maillard F."/>
            <person name="Murat C."/>
            <person name="Nolan M."/>
            <person name="Ohm R.A."/>
            <person name="Pangilinan J."/>
            <person name="Pereira M.F."/>
            <person name="Perotto S."/>
            <person name="Peter M."/>
            <person name="Pfister S."/>
            <person name="Riley R."/>
            <person name="Sitrit Y."/>
            <person name="Stielow J.B."/>
            <person name="Szollosi G."/>
            <person name="Zifcakova L."/>
            <person name="Stursova M."/>
            <person name="Spatafora J.W."/>
            <person name="Tedersoo L."/>
            <person name="Vaario L.M."/>
            <person name="Yamada A."/>
            <person name="Yan M."/>
            <person name="Wang P."/>
            <person name="Xu J."/>
            <person name="Bruns T."/>
            <person name="Baldrian P."/>
            <person name="Vilgalys R."/>
            <person name="Dunand C."/>
            <person name="Henrissat B."/>
            <person name="Grigoriev I.V."/>
            <person name="Hibbett D."/>
            <person name="Nagy L.G."/>
            <person name="Martin F.M."/>
        </authorList>
    </citation>
    <scope>NUCLEOTIDE SEQUENCE</scope>
    <source>
        <strain evidence="4">UH-Tt-Lm1</strain>
    </source>
</reference>
<dbReference type="OrthoDB" id="420076at2759"/>
<keyword evidence="5" id="KW-1185">Reference proteome</keyword>
<dbReference type="CDD" id="cd00143">
    <property type="entry name" value="PP2Cc"/>
    <property type="match status" value="1"/>
</dbReference>
<sequence length="537" mass="58228">MLRRAWKPIAGTIIGVGAPASLYYYYTRVKPVTFDLKVRETGPDGKRFMTTRSFDLLSTNQVEKRLKENAIVQSTPRPSGIVWNRATASLASNNPIEDASASAIIERDKTETGPEGDLLFFAVMDGHAGTHTSQLLSKTLIPAVAMELSTLINPPTPKQSSSILSTAKSYLWPTAVSSPSTMSDANPSHFSQRIQEAFINLDNGITEAAVRLLDFESAKSDNKDKDFIPDLSKHPLGQAAIQPALSGSCAILAILDTARRNLYVACTGDCRAVAGIWEEASDGTGSWKVEVLSEDQTGRNESEAARMRSEHPKDNPDDVIRNGRVLGGLEPTRAFGDARYKWSTELQDRLSKAFMGGNMRRWPGALNSPPYVTAKPEVTHRTLSIPALSPGSASADKSALRFLVLATDGLWDQLSSEDVVALVGGHLSGLKGAIPKSDLPKLVPTTTGTAAVEGKSERRELVEGAWAFVDDNPGTHLIRNALGGANNYQLRKTLSIPAPYSRPHRDDITVTVVWWEEGKEGEANTTTLNVEKPKAKL</sequence>
<evidence type="ECO:0000313" key="5">
    <source>
        <dbReference type="Proteomes" id="UP000736335"/>
    </source>
</evidence>
<keyword evidence="2" id="KW-0472">Membrane</keyword>
<dbReference type="InterPro" id="IPR036457">
    <property type="entry name" value="PPM-type-like_dom_sf"/>
</dbReference>
<dbReference type="SMART" id="SM00332">
    <property type="entry name" value="PP2Cc"/>
    <property type="match status" value="1"/>
</dbReference>
<dbReference type="SUPFAM" id="SSF81606">
    <property type="entry name" value="PP2C-like"/>
    <property type="match status" value="1"/>
</dbReference>
<dbReference type="PANTHER" id="PTHR13832:SF792">
    <property type="entry name" value="GM14286P"/>
    <property type="match status" value="1"/>
</dbReference>
<name>A0A9P6H635_9AGAM</name>
<dbReference type="InterPro" id="IPR015655">
    <property type="entry name" value="PP2C"/>
</dbReference>